<dbReference type="RefSeq" id="XP_005101985.1">
    <property type="nucleotide sequence ID" value="XM_005101928.2"/>
</dbReference>
<dbReference type="CDD" id="cd22924">
    <property type="entry name" value="HFD_CHRAC1-like"/>
    <property type="match status" value="1"/>
</dbReference>
<dbReference type="SUPFAM" id="SSF47113">
    <property type="entry name" value="Histone-fold"/>
    <property type="match status" value="1"/>
</dbReference>
<keyword evidence="4" id="KW-1185">Reference proteome</keyword>
<name>A0ABM0JUS4_APLCA</name>
<feature type="domain" description="Transcription factor CBF/NF-Y/archaeal histone" evidence="3">
    <location>
        <begin position="12"/>
        <end position="60"/>
    </location>
</feature>
<dbReference type="InterPro" id="IPR050568">
    <property type="entry name" value="Transcr_DNA_Rep_Reg"/>
</dbReference>
<evidence type="ECO:0000259" key="3">
    <source>
        <dbReference type="Pfam" id="PF00808"/>
    </source>
</evidence>
<sequence>MADKASNANSNTLPLSRVKTIMKSSPEVSSISQEALHLTGKATELFIQALAKFSYQQSDSKSSLEYKDLAEIVNSEDTLQFLHDIVPRKVKAKDYLKMLRQIEDKDS</sequence>
<dbReference type="Proteomes" id="UP000694888">
    <property type="component" value="Unplaced"/>
</dbReference>
<comment type="subcellular location">
    <subcellularLocation>
        <location evidence="1">Nucleus</location>
    </subcellularLocation>
</comment>
<evidence type="ECO:0000313" key="4">
    <source>
        <dbReference type="Proteomes" id="UP000694888"/>
    </source>
</evidence>
<evidence type="ECO:0000313" key="5">
    <source>
        <dbReference type="RefSeq" id="XP_005101985.1"/>
    </source>
</evidence>
<dbReference type="InterPro" id="IPR003958">
    <property type="entry name" value="CBFA_NFYB_domain"/>
</dbReference>
<gene>
    <name evidence="5" type="primary">LOC101859253</name>
</gene>
<organism evidence="4 5">
    <name type="scientific">Aplysia californica</name>
    <name type="common">California sea hare</name>
    <dbReference type="NCBI Taxonomy" id="6500"/>
    <lineage>
        <taxon>Eukaryota</taxon>
        <taxon>Metazoa</taxon>
        <taxon>Spiralia</taxon>
        <taxon>Lophotrochozoa</taxon>
        <taxon>Mollusca</taxon>
        <taxon>Gastropoda</taxon>
        <taxon>Heterobranchia</taxon>
        <taxon>Euthyneura</taxon>
        <taxon>Tectipleura</taxon>
        <taxon>Aplysiida</taxon>
        <taxon>Aplysioidea</taxon>
        <taxon>Aplysiidae</taxon>
        <taxon>Aplysia</taxon>
    </lineage>
</organism>
<dbReference type="InterPro" id="IPR009072">
    <property type="entry name" value="Histone-fold"/>
</dbReference>
<dbReference type="PANTHER" id="PTHR10252">
    <property type="entry name" value="HISTONE-LIKE TRANSCRIPTION FACTOR CCAAT-RELATED"/>
    <property type="match status" value="1"/>
</dbReference>
<proteinExistence type="predicted"/>
<dbReference type="Gene3D" id="1.10.20.10">
    <property type="entry name" value="Histone, subunit A"/>
    <property type="match status" value="1"/>
</dbReference>
<reference evidence="5" key="1">
    <citation type="submission" date="2025-08" db="UniProtKB">
        <authorList>
            <consortium name="RefSeq"/>
        </authorList>
    </citation>
    <scope>IDENTIFICATION</scope>
</reference>
<evidence type="ECO:0000256" key="2">
    <source>
        <dbReference type="ARBA" id="ARBA00023242"/>
    </source>
</evidence>
<dbReference type="PANTHER" id="PTHR10252:SF54">
    <property type="entry name" value="CHROMATIN ACCESSIBILITY COMPLEX PROTEIN 1"/>
    <property type="match status" value="1"/>
</dbReference>
<accession>A0ABM0JUS4</accession>
<keyword evidence="2" id="KW-0539">Nucleus</keyword>
<dbReference type="GeneID" id="101859253"/>
<dbReference type="Pfam" id="PF00808">
    <property type="entry name" value="CBFD_NFYB_HMF"/>
    <property type="match status" value="1"/>
</dbReference>
<protein>
    <submittedName>
        <fullName evidence="5">Chromatin accessibility complex protein 1</fullName>
    </submittedName>
</protein>
<evidence type="ECO:0000256" key="1">
    <source>
        <dbReference type="ARBA" id="ARBA00004123"/>
    </source>
</evidence>